<comment type="similarity">
    <text evidence="2">Belongs to the insect defense protein family.</text>
</comment>
<dbReference type="Proteomes" id="UP000678393">
    <property type="component" value="Unassembled WGS sequence"/>
</dbReference>
<organism evidence="12 13">
    <name type="scientific">Candidula unifasciata</name>
    <dbReference type="NCBI Taxonomy" id="100452"/>
    <lineage>
        <taxon>Eukaryota</taxon>
        <taxon>Metazoa</taxon>
        <taxon>Spiralia</taxon>
        <taxon>Lophotrochozoa</taxon>
        <taxon>Mollusca</taxon>
        <taxon>Gastropoda</taxon>
        <taxon>Heterobranchia</taxon>
        <taxon>Euthyneura</taxon>
        <taxon>Panpulmonata</taxon>
        <taxon>Eupulmonata</taxon>
        <taxon>Stylommatophora</taxon>
        <taxon>Helicina</taxon>
        <taxon>Helicoidea</taxon>
        <taxon>Geomitridae</taxon>
        <taxon>Candidula</taxon>
    </lineage>
</organism>
<evidence type="ECO:0000256" key="6">
    <source>
        <dbReference type="ARBA" id="ARBA00022729"/>
    </source>
</evidence>
<feature type="chain" id="PRO_5035864406" description="Reelin domain-containing protein" evidence="10">
    <location>
        <begin position="23"/>
        <end position="181"/>
    </location>
</feature>
<reference evidence="12" key="1">
    <citation type="submission" date="2021-04" db="EMBL/GenBank/DDBJ databases">
        <authorList>
            <consortium name="Molecular Ecology Group"/>
        </authorList>
    </citation>
    <scope>NUCLEOTIDE SEQUENCE</scope>
</reference>
<keyword evidence="8" id="KW-0044">Antibiotic</keyword>
<evidence type="ECO:0000256" key="2">
    <source>
        <dbReference type="ARBA" id="ARBA00008501"/>
    </source>
</evidence>
<evidence type="ECO:0000256" key="1">
    <source>
        <dbReference type="ARBA" id="ARBA00004613"/>
    </source>
</evidence>
<keyword evidence="5" id="KW-0399">Innate immunity</keyword>
<evidence type="ECO:0000313" key="13">
    <source>
        <dbReference type="Proteomes" id="UP000678393"/>
    </source>
</evidence>
<evidence type="ECO:0000259" key="11">
    <source>
        <dbReference type="PROSITE" id="PS51019"/>
    </source>
</evidence>
<feature type="domain" description="Reelin" evidence="11">
    <location>
        <begin position="17"/>
        <end position="181"/>
    </location>
</feature>
<feature type="non-terminal residue" evidence="12">
    <location>
        <position position="181"/>
    </location>
</feature>
<dbReference type="GO" id="GO:0016020">
    <property type="term" value="C:membrane"/>
    <property type="evidence" value="ECO:0007669"/>
    <property type="project" value="TreeGrafter"/>
</dbReference>
<evidence type="ECO:0000256" key="4">
    <source>
        <dbReference type="ARBA" id="ARBA00022529"/>
    </source>
</evidence>
<evidence type="ECO:0000256" key="5">
    <source>
        <dbReference type="ARBA" id="ARBA00022588"/>
    </source>
</evidence>
<dbReference type="GO" id="GO:0045087">
    <property type="term" value="P:innate immune response"/>
    <property type="evidence" value="ECO:0007669"/>
    <property type="project" value="UniProtKB-KW"/>
</dbReference>
<proteinExistence type="inferred from homology"/>
<feature type="region of interest" description="Disordered" evidence="9">
    <location>
        <begin position="154"/>
        <end position="181"/>
    </location>
</feature>
<evidence type="ECO:0000256" key="9">
    <source>
        <dbReference type="SAM" id="MobiDB-lite"/>
    </source>
</evidence>
<dbReference type="InterPro" id="IPR002861">
    <property type="entry name" value="Reeler_dom"/>
</dbReference>
<dbReference type="Pfam" id="PF02014">
    <property type="entry name" value="Reeler"/>
    <property type="match status" value="1"/>
</dbReference>
<protein>
    <recommendedName>
        <fullName evidence="11">Reelin domain-containing protein</fullName>
    </recommendedName>
</protein>
<dbReference type="AlphaFoldDB" id="A0A8S3Z7I8"/>
<dbReference type="PROSITE" id="PS51019">
    <property type="entry name" value="REELIN"/>
    <property type="match status" value="1"/>
</dbReference>
<dbReference type="EMBL" id="CAJHNH020002074">
    <property type="protein sequence ID" value="CAG5125494.1"/>
    <property type="molecule type" value="Genomic_DNA"/>
</dbReference>
<dbReference type="GO" id="GO:0005576">
    <property type="term" value="C:extracellular region"/>
    <property type="evidence" value="ECO:0007669"/>
    <property type="project" value="UniProtKB-SubCell"/>
</dbReference>
<dbReference type="CDD" id="cd08544">
    <property type="entry name" value="Reeler"/>
    <property type="match status" value="1"/>
</dbReference>
<evidence type="ECO:0000256" key="8">
    <source>
        <dbReference type="ARBA" id="ARBA00023022"/>
    </source>
</evidence>
<sequence>MTGRNLWISGVTMAVFIVMVTSYPHGAPDSACATLIPDSHGPSSSTGPSPYILRLSSSTYSPNQVITITLGGASHKGYLVVGRRADGTDPNPVGLFQNPSSESRLACATSPTGNGITQTNNTVKATSSFEWRAPSASVGAIRFDFTVIRGGAPNTKPDASDYYANERSSPLTPVGFHGHKK</sequence>
<evidence type="ECO:0000256" key="7">
    <source>
        <dbReference type="ARBA" id="ARBA00022859"/>
    </source>
</evidence>
<evidence type="ECO:0000313" key="12">
    <source>
        <dbReference type="EMBL" id="CAG5125494.1"/>
    </source>
</evidence>
<dbReference type="InterPro" id="IPR042307">
    <property type="entry name" value="Reeler_sf"/>
</dbReference>
<dbReference type="InterPro" id="IPR051237">
    <property type="entry name" value="Ferric-chelate_Red/DefProt"/>
</dbReference>
<keyword evidence="13" id="KW-1185">Reference proteome</keyword>
<dbReference type="PANTHER" id="PTHR45828:SF9">
    <property type="entry name" value="CELL WALL INTEGRITY AND STRESS RESPONSE COMPONENT 4-LIKE-RELATED"/>
    <property type="match status" value="1"/>
</dbReference>
<comment type="subcellular location">
    <subcellularLocation>
        <location evidence="1">Secreted</location>
    </subcellularLocation>
</comment>
<dbReference type="Gene3D" id="2.60.40.4060">
    <property type="entry name" value="Reeler domain"/>
    <property type="match status" value="1"/>
</dbReference>
<dbReference type="PANTHER" id="PTHR45828">
    <property type="entry name" value="CYTOCHROME B561/FERRIC REDUCTASE TRANSMEMBRANE"/>
    <property type="match status" value="1"/>
</dbReference>
<keyword evidence="6 10" id="KW-0732">Signal</keyword>
<dbReference type="GO" id="GO:0042742">
    <property type="term" value="P:defense response to bacterium"/>
    <property type="evidence" value="ECO:0007669"/>
    <property type="project" value="UniProtKB-KW"/>
</dbReference>
<accession>A0A8S3Z7I8</accession>
<name>A0A8S3Z7I8_9EUPU</name>
<feature type="signal peptide" evidence="10">
    <location>
        <begin position="1"/>
        <end position="22"/>
    </location>
</feature>
<dbReference type="OrthoDB" id="2419613at2759"/>
<keyword evidence="7" id="KW-0391">Immunity</keyword>
<gene>
    <name evidence="12" type="ORF">CUNI_LOCUS11052</name>
</gene>
<comment type="caution">
    <text evidence="12">The sequence shown here is derived from an EMBL/GenBank/DDBJ whole genome shotgun (WGS) entry which is preliminary data.</text>
</comment>
<evidence type="ECO:0000256" key="3">
    <source>
        <dbReference type="ARBA" id="ARBA00022525"/>
    </source>
</evidence>
<keyword evidence="3" id="KW-0964">Secreted</keyword>
<evidence type="ECO:0000256" key="10">
    <source>
        <dbReference type="SAM" id="SignalP"/>
    </source>
</evidence>
<keyword evidence="4" id="KW-0929">Antimicrobial</keyword>